<comment type="caution">
    <text evidence="3">The sequence shown here is derived from an EMBL/GenBank/DDBJ whole genome shotgun (WGS) entry which is preliminary data.</text>
</comment>
<protein>
    <submittedName>
        <fullName evidence="3">DsbA family protein</fullName>
    </submittedName>
</protein>
<dbReference type="PANTHER" id="PTHR13887">
    <property type="entry name" value="GLUTATHIONE S-TRANSFERASE KAPPA"/>
    <property type="match status" value="1"/>
</dbReference>
<evidence type="ECO:0000313" key="3">
    <source>
        <dbReference type="EMBL" id="HFM99507.1"/>
    </source>
</evidence>
<dbReference type="PANTHER" id="PTHR13887:SF55">
    <property type="entry name" value="SLR0313 PROTEIN"/>
    <property type="match status" value="1"/>
</dbReference>
<dbReference type="Gene3D" id="3.40.30.10">
    <property type="entry name" value="Glutaredoxin"/>
    <property type="match status" value="1"/>
</dbReference>
<sequence>MANDHEHPSLFVPPSIQDHIQGMLSASVVLILYGDYESFQSANAYRSIRAAQQQLSPTFEANDVCFIFRHFPQIQIHPHAQKAAEAAEAAATQGQFWQMHEMLFIYQQVLENGYLVEYANRLGLDIPRFLQDLSKSVYLDRIIADIQGGYRSGVEAAPALFINGIRYRNSWSIKHL</sequence>
<accession>A0A7C3KGS5</accession>
<dbReference type="InterPro" id="IPR012336">
    <property type="entry name" value="Thioredoxin-like_fold"/>
</dbReference>
<evidence type="ECO:0000259" key="2">
    <source>
        <dbReference type="Pfam" id="PF13462"/>
    </source>
</evidence>
<dbReference type="AlphaFoldDB" id="A0A7C3KGS5"/>
<proteinExistence type="inferred from homology"/>
<reference evidence="3" key="1">
    <citation type="journal article" date="2020" name="mSystems">
        <title>Genome- and Community-Level Interaction Insights into Carbon Utilization and Element Cycling Functions of Hydrothermarchaeota in Hydrothermal Sediment.</title>
        <authorList>
            <person name="Zhou Z."/>
            <person name="Liu Y."/>
            <person name="Xu W."/>
            <person name="Pan J."/>
            <person name="Luo Z.H."/>
            <person name="Li M."/>
        </authorList>
    </citation>
    <scope>NUCLEOTIDE SEQUENCE [LARGE SCALE GENOMIC DNA]</scope>
    <source>
        <strain evidence="3">SpSt-418</strain>
    </source>
</reference>
<dbReference type="Pfam" id="PF13462">
    <property type="entry name" value="Thioredoxin_4"/>
    <property type="match status" value="1"/>
</dbReference>
<dbReference type="InterPro" id="IPR036249">
    <property type="entry name" value="Thioredoxin-like_sf"/>
</dbReference>
<evidence type="ECO:0000256" key="1">
    <source>
        <dbReference type="ARBA" id="ARBA00005791"/>
    </source>
</evidence>
<dbReference type="EMBL" id="DSRU01000251">
    <property type="protein sequence ID" value="HFM99507.1"/>
    <property type="molecule type" value="Genomic_DNA"/>
</dbReference>
<name>A0A7C3KGS5_9CYAN</name>
<dbReference type="SUPFAM" id="SSF52833">
    <property type="entry name" value="Thioredoxin-like"/>
    <property type="match status" value="1"/>
</dbReference>
<organism evidence="3">
    <name type="scientific">Oscillatoriales cyanobacterium SpSt-418</name>
    <dbReference type="NCBI Taxonomy" id="2282169"/>
    <lineage>
        <taxon>Bacteria</taxon>
        <taxon>Bacillati</taxon>
        <taxon>Cyanobacteriota</taxon>
        <taxon>Cyanophyceae</taxon>
        <taxon>Oscillatoriophycideae</taxon>
        <taxon>Oscillatoriales</taxon>
    </lineage>
</organism>
<comment type="similarity">
    <text evidence="1">Belongs to the thioredoxin family. DsbA subfamily.</text>
</comment>
<feature type="domain" description="Thioredoxin-like fold" evidence="2">
    <location>
        <begin position="17"/>
        <end position="173"/>
    </location>
</feature>
<gene>
    <name evidence="3" type="ORF">ENR64_17430</name>
</gene>